<feature type="region of interest" description="Disordered" evidence="1">
    <location>
        <begin position="1"/>
        <end position="97"/>
    </location>
</feature>
<dbReference type="AlphaFoldDB" id="J4I9G9"/>
<reference evidence="2 3" key="1">
    <citation type="journal article" date="2012" name="Appl. Environ. Microbiol.">
        <title>Short-read sequencing for genomic analysis of the brown rot fungus Fibroporia radiculosa.</title>
        <authorList>
            <person name="Tang J.D."/>
            <person name="Perkins A.D."/>
            <person name="Sonstegard T.S."/>
            <person name="Schroeder S.G."/>
            <person name="Burgess S.C."/>
            <person name="Diehl S.V."/>
        </authorList>
    </citation>
    <scope>NUCLEOTIDE SEQUENCE [LARGE SCALE GENOMIC DNA]</scope>
    <source>
        <strain evidence="2 3">TFFH 294</strain>
    </source>
</reference>
<feature type="compositionally biased region" description="Low complexity" evidence="1">
    <location>
        <begin position="57"/>
        <end position="73"/>
    </location>
</feature>
<evidence type="ECO:0000313" key="2">
    <source>
        <dbReference type="EMBL" id="CCM01141.1"/>
    </source>
</evidence>
<dbReference type="InParanoid" id="J4I9G9"/>
<feature type="region of interest" description="Disordered" evidence="1">
    <location>
        <begin position="291"/>
        <end position="368"/>
    </location>
</feature>
<dbReference type="RefSeq" id="XP_012180424.1">
    <property type="nucleotide sequence ID" value="XM_012325034.1"/>
</dbReference>
<evidence type="ECO:0000256" key="1">
    <source>
        <dbReference type="SAM" id="MobiDB-lite"/>
    </source>
</evidence>
<organism evidence="2 3">
    <name type="scientific">Fibroporia radiculosa</name>
    <dbReference type="NCBI Taxonomy" id="599839"/>
    <lineage>
        <taxon>Eukaryota</taxon>
        <taxon>Fungi</taxon>
        <taxon>Dikarya</taxon>
        <taxon>Basidiomycota</taxon>
        <taxon>Agaricomycotina</taxon>
        <taxon>Agaricomycetes</taxon>
        <taxon>Polyporales</taxon>
        <taxon>Fibroporiaceae</taxon>
        <taxon>Fibroporia</taxon>
    </lineage>
</organism>
<protein>
    <submittedName>
        <fullName evidence="2">Uncharacterized protein</fullName>
    </submittedName>
</protein>
<feature type="compositionally biased region" description="Basic and acidic residues" evidence="1">
    <location>
        <begin position="427"/>
        <end position="442"/>
    </location>
</feature>
<feature type="compositionally biased region" description="Polar residues" evidence="1">
    <location>
        <begin position="88"/>
        <end position="97"/>
    </location>
</feature>
<dbReference type="OrthoDB" id="2568455at2759"/>
<dbReference type="EMBL" id="HE797020">
    <property type="protein sequence ID" value="CCM01141.1"/>
    <property type="molecule type" value="Genomic_DNA"/>
</dbReference>
<dbReference type="Proteomes" id="UP000006352">
    <property type="component" value="Unassembled WGS sequence"/>
</dbReference>
<name>J4I9G9_9APHY</name>
<feature type="compositionally biased region" description="Polar residues" evidence="1">
    <location>
        <begin position="341"/>
        <end position="353"/>
    </location>
</feature>
<dbReference type="HOGENOM" id="CLU_022092_0_0_1"/>
<evidence type="ECO:0000313" key="3">
    <source>
        <dbReference type="Proteomes" id="UP000006352"/>
    </source>
</evidence>
<dbReference type="GeneID" id="24096052"/>
<feature type="compositionally biased region" description="Pro residues" evidence="1">
    <location>
        <begin position="308"/>
        <end position="317"/>
    </location>
</feature>
<sequence>MSAPSYRLETPRPRPPPLPIRTSGLHSPLPLRQQESTHSIYNDISSNPPLSSGPTKSSPAFRSPTSPSFSPRSGIHGRGLTPPLSGHARSTTPLQPNHSDIEAFAENCRAWYFEQSDNAGRLMTHTLATLPPSQRAPFSRLQASIRSAYHASVNARRNAEFRAHLSATIPGGSLMPHSRADPGGQLAKKERLERLERFVGTWCTMGMPGTKPFFEGLWAVMRLQVIPEHLGGAGGYKIEWEIDDAVFKEAAGKDFMLEAIDVLKGVLAFEDVSSSSGSSLAGVTPYSACPPLSTIHSRSQSQPIPTASSPPPRPSTHPPITSTTQTKRPRAPSDPFLDTPALSTSYSSANTTVLKDEPLTPTTPADGEALLVSNSMSTEFSDADQYMRIWTAPDLPNPEYISLLSVFPAFITRSTLPRFPAPSQSRHLHDLEEGEESSDHSERIRFGTGTMWVGKKVRAVARRAAVDADYGKGWFWLSLPSESYEERAPWENIDLGTTTGIAIACATLLKRGFGV</sequence>
<accession>J4I9G9</accession>
<proteinExistence type="predicted"/>
<gene>
    <name evidence="2" type="ORF">FIBRA_03189</name>
</gene>
<feature type="region of interest" description="Disordered" evidence="1">
    <location>
        <begin position="422"/>
        <end position="442"/>
    </location>
</feature>
<keyword evidence="3" id="KW-1185">Reference proteome</keyword>
<feature type="compositionally biased region" description="Polar residues" evidence="1">
    <location>
        <begin position="33"/>
        <end position="56"/>
    </location>
</feature>